<name>A0ABW1BMS7_9ACTN</name>
<sequence>MITLRTHPGAGLWLVPAAATVVRLRGELDLGTRETVRERLQRALQRSTGLLILDLSGVSFCDAAGLGVVVGVQHRARTLNIVIGLAAPRPHVAKVLRLTDLDRNFPMYGTIPGRGTGRGRVRPCGSVLRPRAPMSVLPAGSGRTARPHPQPPAVAATGRDRLRHQMLQEARIEAAAIIAQARTDAEQIIASATLQHAQSRYLPRLHAMADRAGQSTHPAPAPTDGDGPAPIMVLDDRWRVYAPLNADASAMATLYKAYELADPATIVVAKVFHQANDYPQRFRTFLKEVRGMRLHDPHIGQILYSGQDRRSQAAYLISPLYQPGSLNLHLQQRPGVGVSLKWGLWVLDQVLAGLQAAAASNIIHLDIKPQNVVLDGLTNIRIIDWGMSQLHQAGESVSTVVPGGTKWFASPEQLGAADAAPSTLSDLYGVGALAYWLLTGLAPLRREIESAVGADADLLQVRHLMQSGTRPERADHLTPDVPEQLGRLIDQWLSRSPADRVPPGMDPTAALRWARTAMG</sequence>
<keyword evidence="2" id="KW-0547">Nucleotide-binding</keyword>
<comment type="caution">
    <text evidence="8">The sequence shown here is derived from an EMBL/GenBank/DDBJ whole genome shotgun (WGS) entry which is preliminary data.</text>
</comment>
<proteinExistence type="predicted"/>
<dbReference type="PANTHER" id="PTHR24348">
    <property type="entry name" value="SERINE/THREONINE-PROTEIN KINASE UNC-51-RELATED"/>
    <property type="match status" value="1"/>
</dbReference>
<dbReference type="InterPro" id="IPR002645">
    <property type="entry name" value="STAS_dom"/>
</dbReference>
<evidence type="ECO:0000313" key="9">
    <source>
        <dbReference type="Proteomes" id="UP001596096"/>
    </source>
</evidence>
<keyword evidence="9" id="KW-1185">Reference proteome</keyword>
<keyword evidence="3" id="KW-0418">Kinase</keyword>
<dbReference type="InterPro" id="IPR008271">
    <property type="entry name" value="Ser/Thr_kinase_AS"/>
</dbReference>
<evidence type="ECO:0000256" key="3">
    <source>
        <dbReference type="ARBA" id="ARBA00022777"/>
    </source>
</evidence>
<dbReference type="InterPro" id="IPR045269">
    <property type="entry name" value="Atg1-like"/>
</dbReference>
<evidence type="ECO:0000256" key="2">
    <source>
        <dbReference type="ARBA" id="ARBA00022741"/>
    </source>
</evidence>
<keyword evidence="4" id="KW-0067">ATP-binding</keyword>
<organism evidence="8 9">
    <name type="scientific">Nonomuraea harbinensis</name>
    <dbReference type="NCBI Taxonomy" id="1286938"/>
    <lineage>
        <taxon>Bacteria</taxon>
        <taxon>Bacillati</taxon>
        <taxon>Actinomycetota</taxon>
        <taxon>Actinomycetes</taxon>
        <taxon>Streptosporangiales</taxon>
        <taxon>Streptosporangiaceae</taxon>
        <taxon>Nonomuraea</taxon>
    </lineage>
</organism>
<dbReference type="Pfam" id="PF01740">
    <property type="entry name" value="STAS"/>
    <property type="match status" value="1"/>
</dbReference>
<dbReference type="SMART" id="SM00220">
    <property type="entry name" value="S_TKc"/>
    <property type="match status" value="1"/>
</dbReference>
<feature type="domain" description="Protein kinase" evidence="6">
    <location>
        <begin position="240"/>
        <end position="514"/>
    </location>
</feature>
<dbReference type="InterPro" id="IPR003658">
    <property type="entry name" value="Anti-sigma_ant"/>
</dbReference>
<feature type="region of interest" description="Disordered" evidence="5">
    <location>
        <begin position="137"/>
        <end position="158"/>
    </location>
</feature>
<dbReference type="PANTHER" id="PTHR24348:SF22">
    <property type="entry name" value="NON-SPECIFIC SERINE_THREONINE PROTEIN KINASE"/>
    <property type="match status" value="1"/>
</dbReference>
<dbReference type="RefSeq" id="WP_219545001.1">
    <property type="nucleotide sequence ID" value="NZ_JAHKRN010000012.1"/>
</dbReference>
<dbReference type="Proteomes" id="UP001596096">
    <property type="component" value="Unassembled WGS sequence"/>
</dbReference>
<dbReference type="InterPro" id="IPR000719">
    <property type="entry name" value="Prot_kinase_dom"/>
</dbReference>
<dbReference type="PROSITE" id="PS50801">
    <property type="entry name" value="STAS"/>
    <property type="match status" value="1"/>
</dbReference>
<dbReference type="NCBIfam" id="TIGR00377">
    <property type="entry name" value="ant_ant_sig"/>
    <property type="match status" value="1"/>
</dbReference>
<keyword evidence="1" id="KW-0808">Transferase</keyword>
<evidence type="ECO:0000259" key="6">
    <source>
        <dbReference type="PROSITE" id="PS50011"/>
    </source>
</evidence>
<feature type="domain" description="STAS" evidence="7">
    <location>
        <begin position="21"/>
        <end position="101"/>
    </location>
</feature>
<dbReference type="CDD" id="cd07043">
    <property type="entry name" value="STAS_anti-anti-sigma_factors"/>
    <property type="match status" value="1"/>
</dbReference>
<evidence type="ECO:0000256" key="5">
    <source>
        <dbReference type="SAM" id="MobiDB-lite"/>
    </source>
</evidence>
<evidence type="ECO:0000259" key="7">
    <source>
        <dbReference type="PROSITE" id="PS50801"/>
    </source>
</evidence>
<evidence type="ECO:0000313" key="8">
    <source>
        <dbReference type="EMBL" id="MFC5814101.1"/>
    </source>
</evidence>
<dbReference type="PROSITE" id="PS00108">
    <property type="entry name" value="PROTEIN_KINASE_ST"/>
    <property type="match status" value="1"/>
</dbReference>
<dbReference type="PROSITE" id="PS50011">
    <property type="entry name" value="PROTEIN_KINASE_DOM"/>
    <property type="match status" value="1"/>
</dbReference>
<accession>A0ABW1BMS7</accession>
<gene>
    <name evidence="8" type="ORF">ACFPUY_03345</name>
</gene>
<dbReference type="EMBL" id="JBHSNW010000001">
    <property type="protein sequence ID" value="MFC5814101.1"/>
    <property type="molecule type" value="Genomic_DNA"/>
</dbReference>
<evidence type="ECO:0000256" key="4">
    <source>
        <dbReference type="ARBA" id="ARBA00022840"/>
    </source>
</evidence>
<reference evidence="9" key="1">
    <citation type="journal article" date="2019" name="Int. J. Syst. Evol. Microbiol.">
        <title>The Global Catalogue of Microorganisms (GCM) 10K type strain sequencing project: providing services to taxonomists for standard genome sequencing and annotation.</title>
        <authorList>
            <consortium name="The Broad Institute Genomics Platform"/>
            <consortium name="The Broad Institute Genome Sequencing Center for Infectious Disease"/>
            <person name="Wu L."/>
            <person name="Ma J."/>
        </authorList>
    </citation>
    <scope>NUCLEOTIDE SEQUENCE [LARGE SCALE GENOMIC DNA]</scope>
    <source>
        <strain evidence="9">CGMCC 4.7106</strain>
    </source>
</reference>
<evidence type="ECO:0000256" key="1">
    <source>
        <dbReference type="ARBA" id="ARBA00022679"/>
    </source>
</evidence>
<protein>
    <submittedName>
        <fullName evidence="8">Anti-sigma factor antagonist</fullName>
    </submittedName>
</protein>
<dbReference type="Pfam" id="PF00069">
    <property type="entry name" value="Pkinase"/>
    <property type="match status" value="1"/>
</dbReference>